<dbReference type="EMBL" id="LCYA01000154">
    <property type="protein sequence ID" value="KWV84632.1"/>
    <property type="molecule type" value="Genomic_DNA"/>
</dbReference>
<reference evidence="1 2" key="1">
    <citation type="submission" date="2015-05" db="EMBL/GenBank/DDBJ databases">
        <title>A genomic and transcriptomic approach to investigate the blue pigment phenotype in Pseudomonas fluorescens.</title>
        <authorList>
            <person name="Andreani N.A."/>
            <person name="Cardazzo B."/>
        </authorList>
    </citation>
    <scope>NUCLEOTIDE SEQUENCE [LARGE SCALE GENOMIC DNA]</scope>
    <source>
        <strain evidence="1 2">Ps_22</strain>
    </source>
</reference>
<name>A0A109LBE5_PSEFL</name>
<dbReference type="Proteomes" id="UP000061348">
    <property type="component" value="Unassembled WGS sequence"/>
</dbReference>
<dbReference type="AlphaFoldDB" id="A0A109LBE5"/>
<dbReference type="PATRIC" id="fig|294.194.peg.6276"/>
<protein>
    <submittedName>
        <fullName evidence="1">Uncharacterized protein</fullName>
    </submittedName>
</protein>
<gene>
    <name evidence="1" type="ORF">PFLmoz3_05669</name>
</gene>
<accession>A0A109LBE5</accession>
<sequence>MQVIELALQLDEVLPVNQVFDAVVVRTFLAVREVFDHALALQQLDNLSQTILQAFLCFLYFYFGHRRTPLPAAGHAGRINQSIHDW</sequence>
<evidence type="ECO:0000313" key="1">
    <source>
        <dbReference type="EMBL" id="KWV84632.1"/>
    </source>
</evidence>
<evidence type="ECO:0000313" key="2">
    <source>
        <dbReference type="Proteomes" id="UP000061348"/>
    </source>
</evidence>
<organism evidence="1 2">
    <name type="scientific">Pseudomonas fluorescens</name>
    <dbReference type="NCBI Taxonomy" id="294"/>
    <lineage>
        <taxon>Bacteria</taxon>
        <taxon>Pseudomonadati</taxon>
        <taxon>Pseudomonadota</taxon>
        <taxon>Gammaproteobacteria</taxon>
        <taxon>Pseudomonadales</taxon>
        <taxon>Pseudomonadaceae</taxon>
        <taxon>Pseudomonas</taxon>
    </lineage>
</organism>
<proteinExistence type="predicted"/>
<comment type="caution">
    <text evidence="1">The sequence shown here is derived from an EMBL/GenBank/DDBJ whole genome shotgun (WGS) entry which is preliminary data.</text>
</comment>